<dbReference type="EMBL" id="JAOTIF010000003">
    <property type="protein sequence ID" value="MCU7548860.1"/>
    <property type="molecule type" value="Genomic_DNA"/>
</dbReference>
<name>A0A9X2XUI4_9BACT</name>
<dbReference type="AlphaFoldDB" id="A0A9X2XUI4"/>
<dbReference type="RefSeq" id="WP_279296305.1">
    <property type="nucleotide sequence ID" value="NZ_JAOTIF010000003.1"/>
</dbReference>
<sequence length="261" mass="29261">MRSLFIFITCTVIFCSCARTDSPAKDFTPAVSNLSVALGDTSFTIQVSIFDSSSRLIFVHIHDDEQTAKNATHRFLEHQGGTLISIQNNGERLITFPFNGRSYTFDPNRMLTRKGIIESLQILQPFDEKAVPEVERFANSLLQKIPAKSYVIAMHNNTANNYSVLSYLPNGSLQGEAEKVHVSKKMDPDDFVFTTDHRIFNGLQKRDISVVLQKEIPATDDGSLSILFGRRKIAYTNIEAEHNHINDQLQLLEAVANIAAK</sequence>
<proteinExistence type="predicted"/>
<accession>A0A9X2XUI4</accession>
<evidence type="ECO:0000313" key="1">
    <source>
        <dbReference type="EMBL" id="MCU7548860.1"/>
    </source>
</evidence>
<protein>
    <submittedName>
        <fullName evidence="1">Uncharacterized protein</fullName>
    </submittedName>
</protein>
<dbReference type="Proteomes" id="UP001155483">
    <property type="component" value="Unassembled WGS sequence"/>
</dbReference>
<gene>
    <name evidence="1" type="ORF">OCK74_07005</name>
</gene>
<comment type="caution">
    <text evidence="1">The sequence shown here is derived from an EMBL/GenBank/DDBJ whole genome shotgun (WGS) entry which is preliminary data.</text>
</comment>
<evidence type="ECO:0000313" key="2">
    <source>
        <dbReference type="Proteomes" id="UP001155483"/>
    </source>
</evidence>
<organism evidence="1 2">
    <name type="scientific">Paraflavisolibacter caeni</name>
    <dbReference type="NCBI Taxonomy" id="2982496"/>
    <lineage>
        <taxon>Bacteria</taxon>
        <taxon>Pseudomonadati</taxon>
        <taxon>Bacteroidota</taxon>
        <taxon>Chitinophagia</taxon>
        <taxon>Chitinophagales</taxon>
        <taxon>Chitinophagaceae</taxon>
        <taxon>Paraflavisolibacter</taxon>
    </lineage>
</organism>
<dbReference type="PROSITE" id="PS51257">
    <property type="entry name" value="PROKAR_LIPOPROTEIN"/>
    <property type="match status" value="1"/>
</dbReference>
<reference evidence="1" key="1">
    <citation type="submission" date="2022-09" db="EMBL/GenBank/DDBJ databases">
        <authorList>
            <person name="Yuan C."/>
            <person name="Ke Z."/>
        </authorList>
    </citation>
    <scope>NUCLEOTIDE SEQUENCE</scope>
    <source>
        <strain evidence="1">LB-8</strain>
    </source>
</reference>
<reference evidence="1" key="2">
    <citation type="submission" date="2023-04" db="EMBL/GenBank/DDBJ databases">
        <title>Paracnuella aquatica gen. nov., sp. nov., a member of the family Chitinophagaceae isolated from a hot spring.</title>
        <authorList>
            <person name="Wang C."/>
        </authorList>
    </citation>
    <scope>NUCLEOTIDE SEQUENCE</scope>
    <source>
        <strain evidence="1">LB-8</strain>
    </source>
</reference>
<keyword evidence="2" id="KW-1185">Reference proteome</keyword>